<comment type="caution">
    <text evidence="4">The sequence shown here is derived from an EMBL/GenBank/DDBJ whole genome shotgun (WGS) entry which is preliminary data.</text>
</comment>
<feature type="compositionally biased region" description="Basic and acidic residues" evidence="3">
    <location>
        <begin position="209"/>
        <end position="219"/>
    </location>
</feature>
<feature type="compositionally biased region" description="Low complexity" evidence="3">
    <location>
        <begin position="16"/>
        <end position="25"/>
    </location>
</feature>
<reference evidence="4 5" key="1">
    <citation type="submission" date="2024-01" db="EMBL/GenBank/DDBJ databases">
        <title>The complete chloroplast genome sequence of Lithospermum erythrorhizon: insights into the phylogenetic relationship among Boraginaceae species and the maternal lineages of purple gromwells.</title>
        <authorList>
            <person name="Okada T."/>
            <person name="Watanabe K."/>
        </authorList>
    </citation>
    <scope>NUCLEOTIDE SEQUENCE [LARGE SCALE GENOMIC DNA]</scope>
</reference>
<dbReference type="GO" id="GO:0009630">
    <property type="term" value="P:gravitropism"/>
    <property type="evidence" value="ECO:0007669"/>
    <property type="project" value="InterPro"/>
</dbReference>
<name>A0AAV3Q7G4_LITER</name>
<dbReference type="EMBL" id="BAABME010003529">
    <property type="protein sequence ID" value="GAA0159136.1"/>
    <property type="molecule type" value="Genomic_DNA"/>
</dbReference>
<accession>A0AAV3Q7G4</accession>
<evidence type="ECO:0000313" key="5">
    <source>
        <dbReference type="Proteomes" id="UP001454036"/>
    </source>
</evidence>
<dbReference type="Proteomes" id="UP001454036">
    <property type="component" value="Unassembled WGS sequence"/>
</dbReference>
<dbReference type="InterPro" id="IPR044683">
    <property type="entry name" value="LAZY"/>
</dbReference>
<sequence>MFSWVQSKLRGKQETTKTSSGSTTSFIRPSTCGEEFSDWPNELLAIGTFGNINTPKQCDISTLQHSPSAVITTENDDIVEESSEESNIKEWTTCLENLHDHNFSKNDCRRLESMSLVEGRGQNNISLETNNNNSSIQKKSISYLFKKAFACSGGFSPKPSVFIDPLFPRDSLLFHETKFDTSRLEKIFRVILHKKVYPQGSSPRAALKKYLDSKDKKETESDDESDDGGKWVKTDAEYIVLEI</sequence>
<protein>
    <submittedName>
        <fullName evidence="4">Uncharacterized protein</fullName>
    </submittedName>
</protein>
<dbReference type="AlphaFoldDB" id="A0AAV3Q7G4"/>
<evidence type="ECO:0000256" key="3">
    <source>
        <dbReference type="SAM" id="MobiDB-lite"/>
    </source>
</evidence>
<proteinExistence type="inferred from homology"/>
<organism evidence="4 5">
    <name type="scientific">Lithospermum erythrorhizon</name>
    <name type="common">Purple gromwell</name>
    <name type="synonym">Lithospermum officinale var. erythrorhizon</name>
    <dbReference type="NCBI Taxonomy" id="34254"/>
    <lineage>
        <taxon>Eukaryota</taxon>
        <taxon>Viridiplantae</taxon>
        <taxon>Streptophyta</taxon>
        <taxon>Embryophyta</taxon>
        <taxon>Tracheophyta</taxon>
        <taxon>Spermatophyta</taxon>
        <taxon>Magnoliopsida</taxon>
        <taxon>eudicotyledons</taxon>
        <taxon>Gunneridae</taxon>
        <taxon>Pentapetalae</taxon>
        <taxon>asterids</taxon>
        <taxon>lamiids</taxon>
        <taxon>Boraginales</taxon>
        <taxon>Boraginaceae</taxon>
        <taxon>Boraginoideae</taxon>
        <taxon>Lithospermeae</taxon>
        <taxon>Lithospermum</taxon>
    </lineage>
</organism>
<feature type="region of interest" description="Disordered" evidence="3">
    <location>
        <begin position="1"/>
        <end position="29"/>
    </location>
</feature>
<feature type="region of interest" description="Disordered" evidence="3">
    <location>
        <begin position="208"/>
        <end position="230"/>
    </location>
</feature>
<comment type="similarity">
    <text evidence="2">Belongs to the LAZY family.</text>
</comment>
<gene>
    <name evidence="4" type="ORF">LIER_15987</name>
</gene>
<evidence type="ECO:0000313" key="4">
    <source>
        <dbReference type="EMBL" id="GAA0159136.1"/>
    </source>
</evidence>
<keyword evidence="1" id="KW-0341">Growth regulation</keyword>
<dbReference type="PANTHER" id="PTHR34045:SF17">
    <property type="match status" value="1"/>
</dbReference>
<keyword evidence="5" id="KW-1185">Reference proteome</keyword>
<evidence type="ECO:0000256" key="1">
    <source>
        <dbReference type="ARBA" id="ARBA00022604"/>
    </source>
</evidence>
<dbReference type="PANTHER" id="PTHR34045">
    <property type="entry name" value="OS03G0406300 PROTEIN"/>
    <property type="match status" value="1"/>
</dbReference>
<dbReference type="GO" id="GO:0040008">
    <property type="term" value="P:regulation of growth"/>
    <property type="evidence" value="ECO:0007669"/>
    <property type="project" value="InterPro"/>
</dbReference>
<evidence type="ECO:0000256" key="2">
    <source>
        <dbReference type="ARBA" id="ARBA00024198"/>
    </source>
</evidence>